<comment type="caution">
    <text evidence="1">The sequence shown here is derived from an EMBL/GenBank/DDBJ whole genome shotgun (WGS) entry which is preliminary data.</text>
</comment>
<gene>
    <name evidence="1" type="ORF">T4C_3011</name>
</gene>
<name>A0A0V1G9H8_TRIPS</name>
<dbReference type="EMBL" id="JYDV01005063">
    <property type="protein sequence ID" value="KRY94881.1"/>
    <property type="molecule type" value="Genomic_DNA"/>
</dbReference>
<organism evidence="1 2">
    <name type="scientific">Trichinella pseudospiralis</name>
    <name type="common">Parasitic roundworm</name>
    <dbReference type="NCBI Taxonomy" id="6337"/>
    <lineage>
        <taxon>Eukaryota</taxon>
        <taxon>Metazoa</taxon>
        <taxon>Ecdysozoa</taxon>
        <taxon>Nematoda</taxon>
        <taxon>Enoplea</taxon>
        <taxon>Dorylaimia</taxon>
        <taxon>Trichinellida</taxon>
        <taxon>Trichinellidae</taxon>
        <taxon>Trichinella</taxon>
    </lineage>
</organism>
<sequence>ISIKKSPNFEKTFFAVFRETSKSIVQKNSKISRKRYFHENRHNGYQWIQTDLPNRMSVFTLSVVAELARYF</sequence>
<evidence type="ECO:0000313" key="2">
    <source>
        <dbReference type="Proteomes" id="UP000054826"/>
    </source>
</evidence>
<dbReference type="AlphaFoldDB" id="A0A0V1G9H8"/>
<feature type="non-terminal residue" evidence="1">
    <location>
        <position position="1"/>
    </location>
</feature>
<protein>
    <submittedName>
        <fullName evidence="1">Uncharacterized protein</fullName>
    </submittedName>
</protein>
<reference evidence="1 2" key="1">
    <citation type="submission" date="2015-01" db="EMBL/GenBank/DDBJ databases">
        <title>Evolution of Trichinella species and genotypes.</title>
        <authorList>
            <person name="Korhonen P.K."/>
            <person name="Edoardo P."/>
            <person name="Giuseppe L.R."/>
            <person name="Gasser R.B."/>
        </authorList>
    </citation>
    <scope>NUCLEOTIDE SEQUENCE [LARGE SCALE GENOMIC DNA]</scope>
    <source>
        <strain evidence="1">ISS176</strain>
    </source>
</reference>
<feature type="non-terminal residue" evidence="1">
    <location>
        <position position="71"/>
    </location>
</feature>
<evidence type="ECO:0000313" key="1">
    <source>
        <dbReference type="EMBL" id="KRY94881.1"/>
    </source>
</evidence>
<accession>A0A0V1G9H8</accession>
<proteinExistence type="predicted"/>
<dbReference type="Proteomes" id="UP000054826">
    <property type="component" value="Unassembled WGS sequence"/>
</dbReference>